<dbReference type="Gene3D" id="3.50.50.60">
    <property type="entry name" value="FAD/NAD(P)-binding domain"/>
    <property type="match status" value="1"/>
</dbReference>
<accession>A0A9Q1FUY8</accession>
<evidence type="ECO:0000313" key="5">
    <source>
        <dbReference type="EMBL" id="KAJ8366173.1"/>
    </source>
</evidence>
<keyword evidence="6" id="KW-1185">Reference proteome</keyword>
<feature type="region of interest" description="Disordered" evidence="3">
    <location>
        <begin position="82"/>
        <end position="113"/>
    </location>
</feature>
<dbReference type="Proteomes" id="UP001152622">
    <property type="component" value="Chromosome 4"/>
</dbReference>
<gene>
    <name evidence="5" type="ORF">SKAU_G00150040</name>
</gene>
<evidence type="ECO:0000256" key="1">
    <source>
        <dbReference type="ARBA" id="ARBA00022630"/>
    </source>
</evidence>
<dbReference type="SUPFAM" id="SSF51905">
    <property type="entry name" value="FAD/NAD(P)-binding domain"/>
    <property type="match status" value="1"/>
</dbReference>
<name>A0A9Q1FUY8_SYNKA</name>
<feature type="domain" description="Amine oxidase" evidence="4">
    <location>
        <begin position="12"/>
        <end position="72"/>
    </location>
</feature>
<sequence>MIKKDDLRDFVTPKGVSSIVKHYLRESGAEVLFEHCVTHIHQKGAGWEVRRTGGAAEEFDTVVLTMPVPQILQLQGDVCSQREPVGSVTARPKSGGESKNCARRPRTAGHLHPRRSWHRDFSLRPSYLRRSDRIVQGWERIGLPTQSPSARFGL</sequence>
<evidence type="ECO:0000256" key="2">
    <source>
        <dbReference type="ARBA" id="ARBA00022827"/>
    </source>
</evidence>
<keyword evidence="1" id="KW-0285">Flavoprotein</keyword>
<feature type="compositionally biased region" description="Basic residues" evidence="3">
    <location>
        <begin position="101"/>
        <end position="113"/>
    </location>
</feature>
<comment type="caution">
    <text evidence="5">The sequence shown here is derived from an EMBL/GenBank/DDBJ whole genome shotgun (WGS) entry which is preliminary data.</text>
</comment>
<dbReference type="InterPro" id="IPR002937">
    <property type="entry name" value="Amino_oxidase"/>
</dbReference>
<proteinExistence type="predicted"/>
<dbReference type="InterPro" id="IPR040174">
    <property type="entry name" value="RNLS"/>
</dbReference>
<dbReference type="GO" id="GO:0005576">
    <property type="term" value="C:extracellular region"/>
    <property type="evidence" value="ECO:0007669"/>
    <property type="project" value="TreeGrafter"/>
</dbReference>
<dbReference type="EMBL" id="JAINUF010000004">
    <property type="protein sequence ID" value="KAJ8366173.1"/>
    <property type="molecule type" value="Genomic_DNA"/>
</dbReference>
<dbReference type="AlphaFoldDB" id="A0A9Q1FUY8"/>
<dbReference type="OrthoDB" id="2161133at2759"/>
<dbReference type="GO" id="GO:0016651">
    <property type="term" value="F:oxidoreductase activity, acting on NAD(P)H"/>
    <property type="evidence" value="ECO:0007669"/>
    <property type="project" value="InterPro"/>
</dbReference>
<keyword evidence="2" id="KW-0274">FAD</keyword>
<protein>
    <recommendedName>
        <fullName evidence="4">Amine oxidase domain-containing protein</fullName>
    </recommendedName>
</protein>
<dbReference type="InterPro" id="IPR036188">
    <property type="entry name" value="FAD/NAD-bd_sf"/>
</dbReference>
<organism evidence="5 6">
    <name type="scientific">Synaphobranchus kaupii</name>
    <name type="common">Kaup's arrowtooth eel</name>
    <dbReference type="NCBI Taxonomy" id="118154"/>
    <lineage>
        <taxon>Eukaryota</taxon>
        <taxon>Metazoa</taxon>
        <taxon>Chordata</taxon>
        <taxon>Craniata</taxon>
        <taxon>Vertebrata</taxon>
        <taxon>Euteleostomi</taxon>
        <taxon>Actinopterygii</taxon>
        <taxon>Neopterygii</taxon>
        <taxon>Teleostei</taxon>
        <taxon>Anguilliformes</taxon>
        <taxon>Synaphobranchidae</taxon>
        <taxon>Synaphobranchus</taxon>
    </lineage>
</organism>
<dbReference type="Pfam" id="PF01593">
    <property type="entry name" value="Amino_oxidase"/>
    <property type="match status" value="1"/>
</dbReference>
<evidence type="ECO:0000259" key="4">
    <source>
        <dbReference type="Pfam" id="PF01593"/>
    </source>
</evidence>
<evidence type="ECO:0000256" key="3">
    <source>
        <dbReference type="SAM" id="MobiDB-lite"/>
    </source>
</evidence>
<evidence type="ECO:0000313" key="6">
    <source>
        <dbReference type="Proteomes" id="UP001152622"/>
    </source>
</evidence>
<dbReference type="PANTHER" id="PTHR23357:SF1">
    <property type="entry name" value="RENALASE"/>
    <property type="match status" value="1"/>
</dbReference>
<dbReference type="PANTHER" id="PTHR23357">
    <property type="entry name" value="RENALASE"/>
    <property type="match status" value="1"/>
</dbReference>
<reference evidence="5" key="1">
    <citation type="journal article" date="2023" name="Science">
        <title>Genome structures resolve the early diversification of teleost fishes.</title>
        <authorList>
            <person name="Parey E."/>
            <person name="Louis A."/>
            <person name="Montfort J."/>
            <person name="Bouchez O."/>
            <person name="Roques C."/>
            <person name="Iampietro C."/>
            <person name="Lluch J."/>
            <person name="Castinel A."/>
            <person name="Donnadieu C."/>
            <person name="Desvignes T."/>
            <person name="Floi Bucao C."/>
            <person name="Jouanno E."/>
            <person name="Wen M."/>
            <person name="Mejri S."/>
            <person name="Dirks R."/>
            <person name="Jansen H."/>
            <person name="Henkel C."/>
            <person name="Chen W.J."/>
            <person name="Zahm M."/>
            <person name="Cabau C."/>
            <person name="Klopp C."/>
            <person name="Thompson A.W."/>
            <person name="Robinson-Rechavi M."/>
            <person name="Braasch I."/>
            <person name="Lecointre G."/>
            <person name="Bobe J."/>
            <person name="Postlethwait J.H."/>
            <person name="Berthelot C."/>
            <person name="Roest Crollius H."/>
            <person name="Guiguen Y."/>
        </authorList>
    </citation>
    <scope>NUCLEOTIDE SEQUENCE</scope>
    <source>
        <strain evidence="5">WJC10195</strain>
    </source>
</reference>